<keyword evidence="2" id="KW-1185">Reference proteome</keyword>
<accession>A0ABU8NIH9</accession>
<evidence type="ECO:0000313" key="1">
    <source>
        <dbReference type="EMBL" id="MEJ2901643.1"/>
    </source>
</evidence>
<protein>
    <recommendedName>
        <fullName evidence="3">Nucleoid associated protein NdpA</fullName>
    </recommendedName>
</protein>
<dbReference type="EMBL" id="JBBEUB010000001">
    <property type="protein sequence ID" value="MEJ2901643.1"/>
    <property type="molecule type" value="Genomic_DNA"/>
</dbReference>
<proteinExistence type="predicted"/>
<gene>
    <name evidence="1" type="ORF">WAE58_04380</name>
</gene>
<evidence type="ECO:0000313" key="2">
    <source>
        <dbReference type="Proteomes" id="UP001378956"/>
    </source>
</evidence>
<dbReference type="Proteomes" id="UP001378956">
    <property type="component" value="Unassembled WGS sequence"/>
</dbReference>
<name>A0ABU8NIH9_9SPHI</name>
<dbReference type="RefSeq" id="WP_337715417.1">
    <property type="nucleotide sequence ID" value="NZ_JBBEUB010000001.1"/>
</dbReference>
<reference evidence="1 2" key="1">
    <citation type="submission" date="2024-03" db="EMBL/GenBank/DDBJ databases">
        <title>Sequence of Lycoming College Course Isolates.</title>
        <authorList>
            <person name="Plotts O."/>
            <person name="Newman J."/>
        </authorList>
    </citation>
    <scope>NUCLEOTIDE SEQUENCE [LARGE SCALE GENOMIC DNA]</scope>
    <source>
        <strain evidence="1 2">CJB-3</strain>
    </source>
</reference>
<evidence type="ECO:0008006" key="3">
    <source>
        <dbReference type="Google" id="ProtNLM"/>
    </source>
</evidence>
<organism evidence="1 2">
    <name type="scientific">Pedobacter panaciterrae</name>
    <dbReference type="NCBI Taxonomy" id="363849"/>
    <lineage>
        <taxon>Bacteria</taxon>
        <taxon>Pseudomonadati</taxon>
        <taxon>Bacteroidota</taxon>
        <taxon>Sphingobacteriia</taxon>
        <taxon>Sphingobacteriales</taxon>
        <taxon>Sphingobacteriaceae</taxon>
        <taxon>Pedobacter</taxon>
    </lineage>
</organism>
<comment type="caution">
    <text evidence="1">The sequence shown here is derived from an EMBL/GenBank/DDBJ whole genome shotgun (WGS) entry which is preliminary data.</text>
</comment>
<sequence>MEERQLELIKTSIFKIDLAGNQISETRLVVDDADFYNYIRGSINEVSLSTGGRKFKVRSASTQVISILLKNISDTKLPFDGTIADRLLREEIDVQTKIARMGKEISEGLLIISNIEDKGVKKAVVCKVEDNQYLNKVNLKLDSGYPLKRKIFRSAQFIFDGADEIIDVIVHDLNSKGATYWWDDFLELDQLWDDNYNTKTAFHIIDTKILSKIKKESVSDHTYLRNATIRYFRTTQEFTIEKFIEAVFTGYEPVLPDKLDIAAITESIKTLPEKFSFDERFDLKPSEITAKIKYAIHLTEEIDLVIKDEINIEKTIIPELVHNRKYIRIRSDEGYDAFNKKTK</sequence>